<dbReference type="InterPro" id="IPR031107">
    <property type="entry name" value="Small_HSP"/>
</dbReference>
<organism evidence="5 6">
    <name type="scientific">Deferribacter autotrophicus</name>
    <dbReference type="NCBI Taxonomy" id="500465"/>
    <lineage>
        <taxon>Bacteria</taxon>
        <taxon>Pseudomonadati</taxon>
        <taxon>Deferribacterota</taxon>
        <taxon>Deferribacteres</taxon>
        <taxon>Deferribacterales</taxon>
        <taxon>Deferribacteraceae</taxon>
        <taxon>Deferribacter</taxon>
    </lineage>
</organism>
<dbReference type="Proteomes" id="UP000322876">
    <property type="component" value="Unassembled WGS sequence"/>
</dbReference>
<dbReference type="EMBL" id="VFJB01000009">
    <property type="protein sequence ID" value="KAA0257079.1"/>
    <property type="molecule type" value="Genomic_DNA"/>
</dbReference>
<dbReference type="Gene3D" id="2.60.40.790">
    <property type="match status" value="1"/>
</dbReference>
<dbReference type="PROSITE" id="PS01031">
    <property type="entry name" value="SHSP"/>
    <property type="match status" value="1"/>
</dbReference>
<reference evidence="5 6" key="1">
    <citation type="submission" date="2019-06" db="EMBL/GenBank/DDBJ databases">
        <title>Genomic insights into carbon and energy metabolism of Deferribacter autotrophicus revealed new metabolic traits in the phylum Deferribacteres.</title>
        <authorList>
            <person name="Slobodkin A.I."/>
            <person name="Slobodkina G.B."/>
            <person name="Allioux M."/>
            <person name="Alain K."/>
            <person name="Jebbar M."/>
            <person name="Shadrin V."/>
            <person name="Kublanov I.V."/>
            <person name="Toshchakov S.V."/>
            <person name="Bonch-Osmolovskaya E.A."/>
        </authorList>
    </citation>
    <scope>NUCLEOTIDE SEQUENCE [LARGE SCALE GENOMIC DNA]</scope>
    <source>
        <strain evidence="5 6">SL50</strain>
    </source>
</reference>
<dbReference type="AlphaFoldDB" id="A0A5A8F1D1"/>
<sequence>MLERWRGNKPAVTNPFKELLAFQEEINKLFDDFFKVPKTLDDVVKFIPDIDIAETKDAFIIKADLPGLSEKDIEVSLTNNILTIKGERKEEKEEKDKNYYRKERVFGSFLREIQIPKKVQSDKVKAKFKNGVLEIELPKAEEEKEKTVKIEVEK</sequence>
<dbReference type="SUPFAM" id="SSF49764">
    <property type="entry name" value="HSP20-like chaperones"/>
    <property type="match status" value="1"/>
</dbReference>
<evidence type="ECO:0000313" key="5">
    <source>
        <dbReference type="EMBL" id="KAA0257079.1"/>
    </source>
</evidence>
<name>A0A5A8F1D1_9BACT</name>
<dbReference type="PROSITE" id="PS51203">
    <property type="entry name" value="CS"/>
    <property type="match status" value="1"/>
</dbReference>
<feature type="domain" description="SHSP" evidence="3">
    <location>
        <begin position="41"/>
        <end position="153"/>
    </location>
</feature>
<dbReference type="CDD" id="cd06464">
    <property type="entry name" value="ACD_sHsps-like"/>
    <property type="match status" value="1"/>
</dbReference>
<dbReference type="InterPro" id="IPR007052">
    <property type="entry name" value="CS_dom"/>
</dbReference>
<dbReference type="RefSeq" id="WP_149267223.1">
    <property type="nucleotide sequence ID" value="NZ_VFJB01000009.1"/>
</dbReference>
<comment type="similarity">
    <text evidence="1 2">Belongs to the small heat shock protein (HSP20) family.</text>
</comment>
<dbReference type="InterPro" id="IPR002068">
    <property type="entry name" value="A-crystallin/Hsp20_dom"/>
</dbReference>
<proteinExistence type="inferred from homology"/>
<comment type="caution">
    <text evidence="5">The sequence shown here is derived from an EMBL/GenBank/DDBJ whole genome shotgun (WGS) entry which is preliminary data.</text>
</comment>
<evidence type="ECO:0000259" key="3">
    <source>
        <dbReference type="PROSITE" id="PS01031"/>
    </source>
</evidence>
<gene>
    <name evidence="5" type="ORF">FHQ18_10955</name>
</gene>
<feature type="domain" description="CS" evidence="4">
    <location>
        <begin position="45"/>
        <end position="149"/>
    </location>
</feature>
<dbReference type="PANTHER" id="PTHR11527">
    <property type="entry name" value="HEAT-SHOCK PROTEIN 20 FAMILY MEMBER"/>
    <property type="match status" value="1"/>
</dbReference>
<accession>A0A5A8F1D1</accession>
<keyword evidence="6" id="KW-1185">Reference proteome</keyword>
<evidence type="ECO:0000256" key="1">
    <source>
        <dbReference type="PROSITE-ProRule" id="PRU00285"/>
    </source>
</evidence>
<protein>
    <submittedName>
        <fullName evidence="5">Hsp20/alpha crystallin family protein</fullName>
    </submittedName>
</protein>
<evidence type="ECO:0000259" key="4">
    <source>
        <dbReference type="PROSITE" id="PS51203"/>
    </source>
</evidence>
<evidence type="ECO:0000256" key="2">
    <source>
        <dbReference type="RuleBase" id="RU003616"/>
    </source>
</evidence>
<dbReference type="InterPro" id="IPR008978">
    <property type="entry name" value="HSP20-like_chaperone"/>
</dbReference>
<dbReference type="OrthoDB" id="189458at2"/>
<evidence type="ECO:0000313" key="6">
    <source>
        <dbReference type="Proteomes" id="UP000322876"/>
    </source>
</evidence>
<dbReference type="Pfam" id="PF00011">
    <property type="entry name" value="HSP20"/>
    <property type="match status" value="1"/>
</dbReference>